<dbReference type="EMBL" id="JAHZIK010003460">
    <property type="protein sequence ID" value="MBW7461976.1"/>
    <property type="molecule type" value="Genomic_DNA"/>
</dbReference>
<evidence type="ECO:0000256" key="7">
    <source>
        <dbReference type="ARBA" id="ARBA00029936"/>
    </source>
</evidence>
<accession>A0ABS7CM54</accession>
<evidence type="ECO:0000256" key="4">
    <source>
        <dbReference type="ARBA" id="ARBA00022840"/>
    </source>
</evidence>
<protein>
    <recommendedName>
        <fullName evidence="1">valine--tRNA ligase</fullName>
        <ecNumber evidence="1">6.1.1.9</ecNumber>
    </recommendedName>
    <alternativeName>
        <fullName evidence="7">Valyl-tRNA synthetase</fullName>
    </alternativeName>
</protein>
<keyword evidence="5" id="KW-0648">Protein biosynthesis</keyword>
<evidence type="ECO:0000256" key="3">
    <source>
        <dbReference type="ARBA" id="ARBA00022741"/>
    </source>
</evidence>
<keyword evidence="2 9" id="KW-0436">Ligase</keyword>
<dbReference type="Proteomes" id="UP001519887">
    <property type="component" value="Unassembled WGS sequence"/>
</dbReference>
<dbReference type="GO" id="GO:0016874">
    <property type="term" value="F:ligase activity"/>
    <property type="evidence" value="ECO:0007669"/>
    <property type="project" value="UniProtKB-KW"/>
</dbReference>
<sequence length="136" mass="15672">RSECRKRIVADLQAQGVCIKIEDHVHQVGHSERSGAVIEPYLSTQWFVSMKPLAKAAIEAQRAGSGVRFVPDRFEKIYLQWIENVRDWCISRQLWWGHRIPAWYCEDCGELLVAREDIKVCDKCGGSSLRQDEDVL</sequence>
<evidence type="ECO:0000313" key="9">
    <source>
        <dbReference type="EMBL" id="MBW7461976.1"/>
    </source>
</evidence>
<feature type="domain" description="Aminoacyl-tRNA synthetase class Ia" evidence="8">
    <location>
        <begin position="39"/>
        <end position="119"/>
    </location>
</feature>
<proteinExistence type="predicted"/>
<dbReference type="PANTHER" id="PTHR11946">
    <property type="entry name" value="VALYL-TRNA SYNTHETASES"/>
    <property type="match status" value="1"/>
</dbReference>
<evidence type="ECO:0000256" key="1">
    <source>
        <dbReference type="ARBA" id="ARBA00013169"/>
    </source>
</evidence>
<organism evidence="9 10">
    <name type="scientific">Paenibacillus sepulcri</name>
    <dbReference type="NCBI Taxonomy" id="359917"/>
    <lineage>
        <taxon>Bacteria</taxon>
        <taxon>Bacillati</taxon>
        <taxon>Bacillota</taxon>
        <taxon>Bacilli</taxon>
        <taxon>Bacillales</taxon>
        <taxon>Paenibacillaceae</taxon>
        <taxon>Paenibacillus</taxon>
    </lineage>
</organism>
<name>A0ABS7CM54_9BACL</name>
<keyword evidence="6" id="KW-0030">Aminoacyl-tRNA synthetase</keyword>
<dbReference type="InterPro" id="IPR002300">
    <property type="entry name" value="aa-tRNA-synth_Ia"/>
</dbReference>
<dbReference type="Gene3D" id="3.40.50.620">
    <property type="entry name" value="HUPs"/>
    <property type="match status" value="1"/>
</dbReference>
<feature type="non-terminal residue" evidence="9">
    <location>
        <position position="1"/>
    </location>
</feature>
<dbReference type="InterPro" id="IPR002303">
    <property type="entry name" value="Valyl-tRNA_ligase"/>
</dbReference>
<evidence type="ECO:0000259" key="8">
    <source>
        <dbReference type="Pfam" id="PF00133"/>
    </source>
</evidence>
<dbReference type="InterPro" id="IPR014729">
    <property type="entry name" value="Rossmann-like_a/b/a_fold"/>
</dbReference>
<feature type="non-terminal residue" evidence="9">
    <location>
        <position position="136"/>
    </location>
</feature>
<evidence type="ECO:0000256" key="5">
    <source>
        <dbReference type="ARBA" id="ARBA00022917"/>
    </source>
</evidence>
<gene>
    <name evidence="9" type="ORF">K0U00_48795</name>
</gene>
<dbReference type="Pfam" id="PF00133">
    <property type="entry name" value="tRNA-synt_1"/>
    <property type="match status" value="1"/>
</dbReference>
<dbReference type="PANTHER" id="PTHR11946:SF93">
    <property type="entry name" value="VALINE--TRNA LIGASE, CHLOROPLASTIC_MITOCHONDRIAL 2"/>
    <property type="match status" value="1"/>
</dbReference>
<keyword evidence="3" id="KW-0547">Nucleotide-binding</keyword>
<keyword evidence="4" id="KW-0067">ATP-binding</keyword>
<evidence type="ECO:0000313" key="10">
    <source>
        <dbReference type="Proteomes" id="UP001519887"/>
    </source>
</evidence>
<keyword evidence="10" id="KW-1185">Reference proteome</keyword>
<evidence type="ECO:0000256" key="2">
    <source>
        <dbReference type="ARBA" id="ARBA00022598"/>
    </source>
</evidence>
<dbReference type="SUPFAM" id="SSF52374">
    <property type="entry name" value="Nucleotidylyl transferase"/>
    <property type="match status" value="1"/>
</dbReference>
<evidence type="ECO:0000256" key="6">
    <source>
        <dbReference type="ARBA" id="ARBA00023146"/>
    </source>
</evidence>
<reference evidence="9 10" key="1">
    <citation type="submission" date="2021-07" db="EMBL/GenBank/DDBJ databases">
        <title>Paenibacillus radiodurans sp. nov., isolated from the southeastern edge of Tengger Desert.</title>
        <authorList>
            <person name="Zhang G."/>
        </authorList>
    </citation>
    <scope>NUCLEOTIDE SEQUENCE [LARGE SCALE GENOMIC DNA]</scope>
    <source>
        <strain evidence="9 10">CCM 7311</strain>
    </source>
</reference>
<dbReference type="EC" id="6.1.1.9" evidence="1"/>
<comment type="caution">
    <text evidence="9">The sequence shown here is derived from an EMBL/GenBank/DDBJ whole genome shotgun (WGS) entry which is preliminary data.</text>
</comment>